<evidence type="ECO:0000313" key="1">
    <source>
        <dbReference type="EMBL" id="SJL09988.1"/>
    </source>
</evidence>
<proteinExistence type="predicted"/>
<dbReference type="EMBL" id="FUEG01000011">
    <property type="protein sequence ID" value="SJL09988.1"/>
    <property type="molecule type" value="Genomic_DNA"/>
</dbReference>
<sequence>MPSLIRPLSLGSFLAAYQIEVRAQTGGRSTRGFLILEDPDVRGKDHKRADRPGWRYRGWRLSTRREDWLPLEAKTKAIFFISSQCCEIERPFSQAFSPYWVWFDRSL</sequence>
<keyword evidence="2" id="KW-1185">Reference proteome</keyword>
<dbReference type="Proteomes" id="UP000219338">
    <property type="component" value="Unassembled WGS sequence"/>
</dbReference>
<name>A0A284RMM0_ARMOS</name>
<gene>
    <name evidence="1" type="ORF">ARMOST_13370</name>
</gene>
<protein>
    <submittedName>
        <fullName evidence="1">Uncharacterized protein</fullName>
    </submittedName>
</protein>
<organism evidence="1 2">
    <name type="scientific">Armillaria ostoyae</name>
    <name type="common">Armillaria root rot fungus</name>
    <dbReference type="NCBI Taxonomy" id="47428"/>
    <lineage>
        <taxon>Eukaryota</taxon>
        <taxon>Fungi</taxon>
        <taxon>Dikarya</taxon>
        <taxon>Basidiomycota</taxon>
        <taxon>Agaricomycotina</taxon>
        <taxon>Agaricomycetes</taxon>
        <taxon>Agaricomycetidae</taxon>
        <taxon>Agaricales</taxon>
        <taxon>Marasmiineae</taxon>
        <taxon>Physalacriaceae</taxon>
        <taxon>Armillaria</taxon>
    </lineage>
</organism>
<accession>A0A284RMM0</accession>
<dbReference type="AlphaFoldDB" id="A0A284RMM0"/>
<evidence type="ECO:0000313" key="2">
    <source>
        <dbReference type="Proteomes" id="UP000219338"/>
    </source>
</evidence>
<reference evidence="2" key="1">
    <citation type="journal article" date="2017" name="Nat. Ecol. Evol.">
        <title>Genome expansion and lineage-specific genetic innovations in the forest pathogenic fungi Armillaria.</title>
        <authorList>
            <person name="Sipos G."/>
            <person name="Prasanna A.N."/>
            <person name="Walter M.C."/>
            <person name="O'Connor E."/>
            <person name="Balint B."/>
            <person name="Krizsan K."/>
            <person name="Kiss B."/>
            <person name="Hess J."/>
            <person name="Varga T."/>
            <person name="Slot J."/>
            <person name="Riley R."/>
            <person name="Boka B."/>
            <person name="Rigling D."/>
            <person name="Barry K."/>
            <person name="Lee J."/>
            <person name="Mihaltcheva S."/>
            <person name="LaButti K."/>
            <person name="Lipzen A."/>
            <person name="Waldron R."/>
            <person name="Moloney N.M."/>
            <person name="Sperisen C."/>
            <person name="Kredics L."/>
            <person name="Vagvoelgyi C."/>
            <person name="Patrignani A."/>
            <person name="Fitzpatrick D."/>
            <person name="Nagy I."/>
            <person name="Doyle S."/>
            <person name="Anderson J.B."/>
            <person name="Grigoriev I.V."/>
            <person name="Gueldener U."/>
            <person name="Muensterkoetter M."/>
            <person name="Nagy L.G."/>
        </authorList>
    </citation>
    <scope>NUCLEOTIDE SEQUENCE [LARGE SCALE GENOMIC DNA]</scope>
    <source>
        <strain evidence="2">C18/9</strain>
    </source>
</reference>